<dbReference type="AlphaFoldDB" id="A0A1H9YXB6"/>
<evidence type="ECO:0000313" key="3">
    <source>
        <dbReference type="Proteomes" id="UP000198507"/>
    </source>
</evidence>
<keyword evidence="3" id="KW-1185">Reference proteome</keyword>
<dbReference type="Proteomes" id="UP000198507">
    <property type="component" value="Unassembled WGS sequence"/>
</dbReference>
<reference evidence="3" key="1">
    <citation type="submission" date="2016-10" db="EMBL/GenBank/DDBJ databases">
        <authorList>
            <person name="Varghese N."/>
            <person name="Submissions S."/>
        </authorList>
    </citation>
    <scope>NUCLEOTIDE SEQUENCE [LARGE SCALE GENOMIC DNA]</scope>
    <source>
        <strain evidence="3">DSM 44209</strain>
    </source>
</reference>
<organism evidence="2 3">
    <name type="scientific">Geodermatophilus poikilotrophus</name>
    <dbReference type="NCBI Taxonomy" id="1333667"/>
    <lineage>
        <taxon>Bacteria</taxon>
        <taxon>Bacillati</taxon>
        <taxon>Actinomycetota</taxon>
        <taxon>Actinomycetes</taxon>
        <taxon>Geodermatophilales</taxon>
        <taxon>Geodermatophilaceae</taxon>
        <taxon>Geodermatophilus</taxon>
    </lineage>
</organism>
<protein>
    <submittedName>
        <fullName evidence="2">Uncharacterized protein</fullName>
    </submittedName>
</protein>
<evidence type="ECO:0000313" key="2">
    <source>
        <dbReference type="EMBL" id="SES73800.1"/>
    </source>
</evidence>
<evidence type="ECO:0000256" key="1">
    <source>
        <dbReference type="SAM" id="MobiDB-lite"/>
    </source>
</evidence>
<feature type="compositionally biased region" description="Basic and acidic residues" evidence="1">
    <location>
        <begin position="17"/>
        <end position="27"/>
    </location>
</feature>
<accession>A0A1H9YXB6</accession>
<name>A0A1H9YXB6_9ACTN</name>
<dbReference type="EMBL" id="FOIE01000001">
    <property type="protein sequence ID" value="SES73800.1"/>
    <property type="molecule type" value="Genomic_DNA"/>
</dbReference>
<gene>
    <name evidence="2" type="ORF">SAMN04488546_0324</name>
</gene>
<proteinExistence type="predicted"/>
<sequence>MTTGNRPPTPSAGRGRTMQDELLHDLRQATPVPIVPTAGEQAASQPLQGPGPRERQAPLLQVQVTVQRWSWPRARVLPGARGLSVGIGPVRVSWTLGGR</sequence>
<feature type="region of interest" description="Disordered" evidence="1">
    <location>
        <begin position="1"/>
        <end position="56"/>
    </location>
</feature>